<proteinExistence type="predicted"/>
<dbReference type="CDD" id="cd00118">
    <property type="entry name" value="LysM"/>
    <property type="match status" value="3"/>
</dbReference>
<accession>A0A2K8N7I8</accession>
<feature type="domain" description="HTH cro/C1-type" evidence="1">
    <location>
        <begin position="77"/>
        <end position="93"/>
    </location>
</feature>
<reference evidence="4" key="1">
    <citation type="submission" date="2017-11" db="EMBL/GenBank/DDBJ databases">
        <title>Complete Genome Sequence of Kyrpidia sp. Strain EA-1, a thermophilic, hydrogen-oxidizing Bacterium, isolated from the Azores.</title>
        <authorList>
            <person name="Reiner J.E."/>
            <person name="Lapp C.J."/>
            <person name="Bunk B."/>
            <person name="Gescher J."/>
        </authorList>
    </citation>
    <scope>NUCLEOTIDE SEQUENCE [LARGE SCALE GENOMIC DNA]</scope>
    <source>
        <strain evidence="4">EA-1</strain>
    </source>
</reference>
<dbReference type="PANTHER" id="PTHR33734:SF22">
    <property type="entry name" value="MEMBRANE-BOUND LYTIC MUREIN TRANSGLYCOSYLASE D"/>
    <property type="match status" value="1"/>
</dbReference>
<dbReference type="PANTHER" id="PTHR33734">
    <property type="entry name" value="LYSM DOMAIN-CONTAINING GPI-ANCHORED PROTEIN 2"/>
    <property type="match status" value="1"/>
</dbReference>
<dbReference type="OrthoDB" id="9785345at2"/>
<dbReference type="Proteomes" id="UP000231932">
    <property type="component" value="Chromosome"/>
</dbReference>
<dbReference type="PROSITE" id="PS50943">
    <property type="entry name" value="HTH_CROC1"/>
    <property type="match status" value="1"/>
</dbReference>
<evidence type="ECO:0000313" key="4">
    <source>
        <dbReference type="Proteomes" id="UP000231932"/>
    </source>
</evidence>
<dbReference type="Gene3D" id="3.10.350.10">
    <property type="entry name" value="LysM domain"/>
    <property type="match status" value="3"/>
</dbReference>
<dbReference type="AlphaFoldDB" id="A0A2K8N7I8"/>
<feature type="domain" description="LysM" evidence="2">
    <location>
        <begin position="69"/>
        <end position="113"/>
    </location>
</feature>
<dbReference type="Pfam" id="PF01476">
    <property type="entry name" value="LysM"/>
    <property type="match status" value="3"/>
</dbReference>
<evidence type="ECO:0000313" key="3">
    <source>
        <dbReference type="EMBL" id="ATY85298.1"/>
    </source>
</evidence>
<dbReference type="InterPro" id="IPR036779">
    <property type="entry name" value="LysM_dom_sf"/>
</dbReference>
<protein>
    <submittedName>
        <fullName evidence="3">Peptidoglycan-binding protein</fullName>
    </submittedName>
</protein>
<dbReference type="KEGG" id="kyr:CVV65_10505"/>
<evidence type="ECO:0000259" key="1">
    <source>
        <dbReference type="PROSITE" id="PS50943"/>
    </source>
</evidence>
<organism evidence="3 4">
    <name type="scientific">Kyrpidia spormannii</name>
    <dbReference type="NCBI Taxonomy" id="2055160"/>
    <lineage>
        <taxon>Bacteria</taxon>
        <taxon>Bacillati</taxon>
        <taxon>Bacillota</taxon>
        <taxon>Bacilli</taxon>
        <taxon>Bacillales</taxon>
        <taxon>Alicyclobacillaceae</taxon>
        <taxon>Kyrpidia</taxon>
    </lineage>
</organism>
<dbReference type="InterPro" id="IPR001387">
    <property type="entry name" value="Cro/C1-type_HTH"/>
</dbReference>
<dbReference type="EMBL" id="CP024955">
    <property type="protein sequence ID" value="ATY85298.1"/>
    <property type="molecule type" value="Genomic_DNA"/>
</dbReference>
<keyword evidence="4" id="KW-1185">Reference proteome</keyword>
<dbReference type="PROSITE" id="PS51782">
    <property type="entry name" value="LYSM"/>
    <property type="match status" value="3"/>
</dbReference>
<dbReference type="SMART" id="SM00257">
    <property type="entry name" value="LysM"/>
    <property type="match status" value="3"/>
</dbReference>
<dbReference type="InterPro" id="IPR018392">
    <property type="entry name" value="LysM"/>
</dbReference>
<evidence type="ECO:0000259" key="2">
    <source>
        <dbReference type="PROSITE" id="PS51782"/>
    </source>
</evidence>
<name>A0A2K8N7I8_9BACL</name>
<feature type="domain" description="LysM" evidence="2">
    <location>
        <begin position="12"/>
        <end position="56"/>
    </location>
</feature>
<gene>
    <name evidence="3" type="ORF">CVV65_10505</name>
</gene>
<dbReference type="SUPFAM" id="SSF54106">
    <property type="entry name" value="LysM domain"/>
    <property type="match status" value="3"/>
</dbReference>
<feature type="domain" description="LysM" evidence="2">
    <location>
        <begin position="124"/>
        <end position="168"/>
    </location>
</feature>
<dbReference type="RefSeq" id="WP_100668084.1">
    <property type="nucleotide sequence ID" value="NZ_CP024955.1"/>
</dbReference>
<sequence>MNALRPCPPRTFPYFVRPGDTLYHLAQRYRTTVGAIISANPFVDPYHLRIGQQLCIPHQPIYPACPEGNYYTIRPGDTLAAIAQFFNVSLADLIEANPGIDPYRLRVGQIICIPLAVPPVTCPHRYIVQPGDTFYSIAQRFNISVDALMRMNPHVRPEALLIGQTICLP</sequence>